<feature type="domain" description="AMP-dependent synthetase/ligase" evidence="11">
    <location>
        <begin position="193"/>
        <end position="367"/>
    </location>
</feature>
<gene>
    <name evidence="13" type="ORF">HJG60_017467</name>
</gene>
<evidence type="ECO:0000256" key="1">
    <source>
        <dbReference type="ARBA" id="ARBA00006432"/>
    </source>
</evidence>
<evidence type="ECO:0000256" key="8">
    <source>
        <dbReference type="ARBA" id="ARBA00041297"/>
    </source>
</evidence>
<organism evidence="13 14">
    <name type="scientific">Phyllostomus discolor</name>
    <name type="common">pale spear-nosed bat</name>
    <dbReference type="NCBI Taxonomy" id="89673"/>
    <lineage>
        <taxon>Eukaryota</taxon>
        <taxon>Metazoa</taxon>
        <taxon>Chordata</taxon>
        <taxon>Craniata</taxon>
        <taxon>Vertebrata</taxon>
        <taxon>Euteleostomi</taxon>
        <taxon>Mammalia</taxon>
        <taxon>Eutheria</taxon>
        <taxon>Laurasiatheria</taxon>
        <taxon>Chiroptera</taxon>
        <taxon>Yangochiroptera</taxon>
        <taxon>Phyllostomidae</taxon>
        <taxon>Phyllostominae</taxon>
        <taxon>Phyllostomus</taxon>
    </lineage>
</organism>
<dbReference type="GO" id="GO:0005886">
    <property type="term" value="C:plasma membrane"/>
    <property type="evidence" value="ECO:0007669"/>
    <property type="project" value="TreeGrafter"/>
</dbReference>
<dbReference type="Gene3D" id="3.40.50.12780">
    <property type="entry name" value="N-terminal domain of ligase-like"/>
    <property type="match status" value="1"/>
</dbReference>
<evidence type="ECO:0000256" key="6">
    <source>
        <dbReference type="ARBA" id="ARBA00026121"/>
    </source>
</evidence>
<dbReference type="AlphaFoldDB" id="A0A833YHQ6"/>
<protein>
    <recommendedName>
        <fullName evidence="6">long-chain-fatty-acid--CoA ligase</fullName>
        <ecNumber evidence="6">6.2.1.3</ecNumber>
    </recommendedName>
    <alternativeName>
        <fullName evidence="8">Long-chain-fatty-acid--CoA ligase</fullName>
    </alternativeName>
</protein>
<keyword evidence="5" id="KW-0443">Lipid metabolism</keyword>
<keyword evidence="4" id="KW-0445">Lipid transport</keyword>
<dbReference type="GO" id="GO:0044539">
    <property type="term" value="P:long-chain fatty acid import into cell"/>
    <property type="evidence" value="ECO:0007669"/>
    <property type="project" value="TreeGrafter"/>
</dbReference>
<dbReference type="SUPFAM" id="SSF56801">
    <property type="entry name" value="Acetyl-CoA synthetase-like"/>
    <property type="match status" value="1"/>
</dbReference>
<evidence type="ECO:0000256" key="3">
    <source>
        <dbReference type="ARBA" id="ARBA00022832"/>
    </source>
</evidence>
<dbReference type="Proteomes" id="UP000664940">
    <property type="component" value="Unassembled WGS sequence"/>
</dbReference>
<comment type="similarity">
    <text evidence="1">Belongs to the ATP-dependent AMP-binding enzyme family.</text>
</comment>
<dbReference type="InterPro" id="IPR000873">
    <property type="entry name" value="AMP-dep_synth/lig_dom"/>
</dbReference>
<keyword evidence="10" id="KW-0732">Signal</keyword>
<dbReference type="Gene3D" id="3.30.300.30">
    <property type="match status" value="1"/>
</dbReference>
<dbReference type="GO" id="GO:0004467">
    <property type="term" value="F:long-chain fatty acid-CoA ligase activity"/>
    <property type="evidence" value="ECO:0007669"/>
    <property type="project" value="UniProtKB-EC"/>
</dbReference>
<dbReference type="InterPro" id="IPR025110">
    <property type="entry name" value="AMP-bd_C"/>
</dbReference>
<name>A0A833YHQ6_9CHIR</name>
<dbReference type="EC" id="6.2.1.3" evidence="6"/>
<dbReference type="FunFam" id="3.30.300.30:FF:000002">
    <property type="entry name" value="Long-chain fatty acid transport protein 1"/>
    <property type="match status" value="1"/>
</dbReference>
<dbReference type="GO" id="GO:0005324">
    <property type="term" value="F:long-chain fatty acid transmembrane transporter activity"/>
    <property type="evidence" value="ECO:0007669"/>
    <property type="project" value="TreeGrafter"/>
</dbReference>
<feature type="signal peptide" evidence="10">
    <location>
        <begin position="1"/>
        <end position="19"/>
    </location>
</feature>
<reference evidence="13 14" key="1">
    <citation type="journal article" date="2020" name="Nature">
        <title>Six reference-quality genomes reveal evolution of bat adaptations.</title>
        <authorList>
            <person name="Jebb D."/>
            <person name="Huang Z."/>
            <person name="Pippel M."/>
            <person name="Hughes G.M."/>
            <person name="Lavrichenko K."/>
            <person name="Devanna P."/>
            <person name="Winkler S."/>
            <person name="Jermiin L.S."/>
            <person name="Skirmuntt E.C."/>
            <person name="Katzourakis A."/>
            <person name="Burkitt-Gray L."/>
            <person name="Ray D.A."/>
            <person name="Sullivan K.A.M."/>
            <person name="Roscito J.G."/>
            <person name="Kirilenko B.M."/>
            <person name="Davalos L.M."/>
            <person name="Corthals A.P."/>
            <person name="Power M.L."/>
            <person name="Jones G."/>
            <person name="Ransome R.D."/>
            <person name="Dechmann D.K.N."/>
            <person name="Locatelli A.G."/>
            <person name="Puechmaille S.J."/>
            <person name="Fedrigo O."/>
            <person name="Jarvis E.D."/>
            <person name="Hiller M."/>
            <person name="Vernes S.C."/>
            <person name="Myers E.W."/>
            <person name="Teeling E.C."/>
        </authorList>
    </citation>
    <scope>NUCLEOTIDE SEQUENCE [LARGE SCALE GENOMIC DNA]</scope>
    <source>
        <strain evidence="13">Bat1K_MPI-CBG_1</strain>
    </source>
</reference>
<dbReference type="PROSITE" id="PS00455">
    <property type="entry name" value="AMP_BINDING"/>
    <property type="match status" value="1"/>
</dbReference>
<dbReference type="InterPro" id="IPR020845">
    <property type="entry name" value="AMP-binding_CS"/>
</dbReference>
<evidence type="ECO:0000256" key="7">
    <source>
        <dbReference type="ARBA" id="ARBA00036527"/>
    </source>
</evidence>
<evidence type="ECO:0000256" key="9">
    <source>
        <dbReference type="ARBA" id="ARBA00048666"/>
    </source>
</evidence>
<dbReference type="GO" id="GO:0008206">
    <property type="term" value="P:bile acid metabolic process"/>
    <property type="evidence" value="ECO:0007669"/>
    <property type="project" value="TreeGrafter"/>
</dbReference>
<comment type="caution">
    <text evidence="13">The sequence shown here is derived from an EMBL/GenBank/DDBJ whole genome shotgun (WGS) entry which is preliminary data.</text>
</comment>
<sequence>MGLWLHLSLLLLLLLLSLGRSPWPAAVALALRWLLGDPTCCALVALVALARPLLLPWMPHWLSLATVALVLALLPARPPPGLRWLPADVAHIVGILRLGLDIRVRLSRKPPLTFVDAFERWAHMQPGRVTLVWTGRGGRSVTYDLQENLEEILPKLQAEKIRCFYLSLSSRTPGVGALGATIDAAPMDPVPADLHAGITPRSPALFIYTSGTTGLPKPAILTHERILHMSRMLSLGGVTADDVVYTVLPLYHVMGLVLGVLGCLELGATCVLAPKFSASCFWDDCRQHGVTVVPYVGEVLRYLCNTPQRQEDRTHTVRLAVGNGLRADVWETFQKRFGPIRILEVYGSTEGNIGFMNYPGRCGAVGKMSCFLRMLSPFELVQFDTEAAEPVRDKAGFCVPVGPGEPGLLLSRVLGRHPFLGYRGPRELSERKLVRKVRRPDDVYYNSGDVLSMDIEGFLYFRDRLGDTFRWKGENVSTREVEGVLSLMDFLQEVNVYGVPVPGYEGKVGMATVQLVPGQAFDGQRLYQHVRTWLPAYAVPHFIRIQDTLEITRTFKLVKSHLVREGFNVGVIADSLFVLDNQAQAFRPLTQEIYQAVCKGTWRL</sequence>
<dbReference type="Pfam" id="PF00501">
    <property type="entry name" value="AMP-binding"/>
    <property type="match status" value="1"/>
</dbReference>
<dbReference type="InterPro" id="IPR042099">
    <property type="entry name" value="ANL_N_sf"/>
</dbReference>
<evidence type="ECO:0000259" key="11">
    <source>
        <dbReference type="Pfam" id="PF00501"/>
    </source>
</evidence>
<evidence type="ECO:0000256" key="4">
    <source>
        <dbReference type="ARBA" id="ARBA00023055"/>
    </source>
</evidence>
<dbReference type="Pfam" id="PF13193">
    <property type="entry name" value="AMP-binding_C"/>
    <property type="match status" value="1"/>
</dbReference>
<evidence type="ECO:0000313" key="13">
    <source>
        <dbReference type="EMBL" id="KAF6079443.1"/>
    </source>
</evidence>
<accession>A0A833YHQ6</accession>
<dbReference type="PANTHER" id="PTHR43107">
    <property type="entry name" value="LONG-CHAIN FATTY ACID TRANSPORT PROTEIN"/>
    <property type="match status" value="1"/>
</dbReference>
<feature type="domain" description="AMP-binding enzyme C-terminal" evidence="12">
    <location>
        <begin position="480"/>
        <end position="556"/>
    </location>
</feature>
<dbReference type="InterPro" id="IPR045851">
    <property type="entry name" value="AMP-bd_C_sf"/>
</dbReference>
<dbReference type="GO" id="GO:0005789">
    <property type="term" value="C:endoplasmic reticulum membrane"/>
    <property type="evidence" value="ECO:0007669"/>
    <property type="project" value="TreeGrafter"/>
</dbReference>
<evidence type="ECO:0000259" key="12">
    <source>
        <dbReference type="Pfam" id="PF13193"/>
    </source>
</evidence>
<comment type="catalytic activity">
    <reaction evidence="7">
        <text>a very long-chain fatty acid + ATP + CoA = a very long-chain fatty acyl-CoA + AMP + diphosphate</text>
        <dbReference type="Rhea" id="RHEA:54536"/>
        <dbReference type="ChEBI" id="CHEBI:30616"/>
        <dbReference type="ChEBI" id="CHEBI:33019"/>
        <dbReference type="ChEBI" id="CHEBI:57287"/>
        <dbReference type="ChEBI" id="CHEBI:58950"/>
        <dbReference type="ChEBI" id="CHEBI:138261"/>
        <dbReference type="ChEBI" id="CHEBI:456215"/>
    </reaction>
    <physiologicalReaction direction="left-to-right" evidence="7">
        <dbReference type="Rhea" id="RHEA:54537"/>
    </physiologicalReaction>
</comment>
<evidence type="ECO:0000256" key="5">
    <source>
        <dbReference type="ARBA" id="ARBA00023098"/>
    </source>
</evidence>
<evidence type="ECO:0000256" key="10">
    <source>
        <dbReference type="SAM" id="SignalP"/>
    </source>
</evidence>
<proteinExistence type="inferred from homology"/>
<evidence type="ECO:0000256" key="2">
    <source>
        <dbReference type="ARBA" id="ARBA00022598"/>
    </source>
</evidence>
<feature type="chain" id="PRO_5032409936" description="long-chain-fatty-acid--CoA ligase" evidence="10">
    <location>
        <begin position="20"/>
        <end position="604"/>
    </location>
</feature>
<dbReference type="EMBL" id="JABVXQ010000014">
    <property type="protein sequence ID" value="KAF6079443.1"/>
    <property type="molecule type" value="Genomic_DNA"/>
</dbReference>
<evidence type="ECO:0000313" key="14">
    <source>
        <dbReference type="Proteomes" id="UP000664940"/>
    </source>
</evidence>
<keyword evidence="3" id="KW-0276">Fatty acid metabolism</keyword>
<keyword evidence="4" id="KW-0813">Transport</keyword>
<dbReference type="PANTHER" id="PTHR43107:SF25">
    <property type="entry name" value="LONG-CHAIN FATTY ACID TRANSPORT PROTEIN 5"/>
    <property type="match status" value="1"/>
</dbReference>
<comment type="catalytic activity">
    <reaction evidence="9">
        <text>tetracosanoate + ATP + CoA = tetracosanoyl-CoA + AMP + diphosphate</text>
        <dbReference type="Rhea" id="RHEA:33639"/>
        <dbReference type="ChEBI" id="CHEBI:30616"/>
        <dbReference type="ChEBI" id="CHEBI:31014"/>
        <dbReference type="ChEBI" id="CHEBI:33019"/>
        <dbReference type="ChEBI" id="CHEBI:57287"/>
        <dbReference type="ChEBI" id="CHEBI:65052"/>
        <dbReference type="ChEBI" id="CHEBI:456215"/>
    </reaction>
    <physiologicalReaction direction="left-to-right" evidence="9">
        <dbReference type="Rhea" id="RHEA:33640"/>
    </physiologicalReaction>
</comment>
<keyword evidence="2" id="KW-0436">Ligase</keyword>